<evidence type="ECO:0000256" key="4">
    <source>
        <dbReference type="ARBA" id="ARBA00022833"/>
    </source>
</evidence>
<evidence type="ECO:0000256" key="2">
    <source>
        <dbReference type="ARBA" id="ARBA00022723"/>
    </source>
</evidence>
<feature type="region of interest" description="Disordered" evidence="6">
    <location>
        <begin position="410"/>
        <end position="453"/>
    </location>
</feature>
<dbReference type="PANTHER" id="PTHR46286:SF2">
    <property type="entry name" value="VIN3-LIKE PROTEIN 2"/>
    <property type="match status" value="1"/>
</dbReference>
<evidence type="ECO:0000256" key="5">
    <source>
        <dbReference type="ARBA" id="ARBA00023242"/>
    </source>
</evidence>
<organism evidence="9 10">
    <name type="scientific">Erythranthe guttata</name>
    <name type="common">Yellow monkey flower</name>
    <name type="synonym">Mimulus guttatus</name>
    <dbReference type="NCBI Taxonomy" id="4155"/>
    <lineage>
        <taxon>Eukaryota</taxon>
        <taxon>Viridiplantae</taxon>
        <taxon>Streptophyta</taxon>
        <taxon>Embryophyta</taxon>
        <taxon>Tracheophyta</taxon>
        <taxon>Spermatophyta</taxon>
        <taxon>Magnoliopsida</taxon>
        <taxon>eudicotyledons</taxon>
        <taxon>Gunneridae</taxon>
        <taxon>Pentapetalae</taxon>
        <taxon>asterids</taxon>
        <taxon>lamiids</taxon>
        <taxon>Lamiales</taxon>
        <taxon>Phrymaceae</taxon>
        <taxon>Erythranthe</taxon>
    </lineage>
</organism>
<protein>
    <submittedName>
        <fullName evidence="9">Uncharacterized protein</fullName>
    </submittedName>
</protein>
<comment type="subcellular location">
    <subcellularLocation>
        <location evidence="1">Nucleus</location>
    </subcellularLocation>
</comment>
<evidence type="ECO:0000259" key="7">
    <source>
        <dbReference type="Pfam" id="PF07227"/>
    </source>
</evidence>
<feature type="region of interest" description="Disordered" evidence="6">
    <location>
        <begin position="68"/>
        <end position="95"/>
    </location>
</feature>
<dbReference type="CDD" id="cd15521">
    <property type="entry name" value="PHD_VIN3_plant"/>
    <property type="match status" value="1"/>
</dbReference>
<evidence type="ECO:0000259" key="8">
    <source>
        <dbReference type="Pfam" id="PF23380"/>
    </source>
</evidence>
<proteinExistence type="predicted"/>
<gene>
    <name evidence="9" type="ORF">MIMGU_mgv1a004033mg</name>
</gene>
<accession>A0A022PZH6</accession>
<dbReference type="STRING" id="4155.A0A022PZH6"/>
<feature type="domain" description="Oberon-like PHD finger" evidence="7">
    <location>
        <begin position="115"/>
        <end position="235"/>
    </location>
</feature>
<keyword evidence="3" id="KW-0863">Zinc-finger</keyword>
<dbReference type="eggNOG" id="ENOG502QR8D">
    <property type="taxonomic scope" value="Eukaryota"/>
</dbReference>
<evidence type="ECO:0000256" key="6">
    <source>
        <dbReference type="SAM" id="MobiDB-lite"/>
    </source>
</evidence>
<dbReference type="EMBL" id="KI632259">
    <property type="protein sequence ID" value="EYU20904.1"/>
    <property type="molecule type" value="Genomic_DNA"/>
</dbReference>
<evidence type="ECO:0000256" key="3">
    <source>
        <dbReference type="ARBA" id="ARBA00022771"/>
    </source>
</evidence>
<keyword evidence="4" id="KW-0862">Zinc</keyword>
<dbReference type="AlphaFoldDB" id="A0A022PZH6"/>
<dbReference type="InterPro" id="IPR032881">
    <property type="entry name" value="Oberon-like_PHD"/>
</dbReference>
<reference evidence="9 10" key="1">
    <citation type="journal article" date="2013" name="Proc. Natl. Acad. Sci. U.S.A.">
        <title>Fine-scale variation in meiotic recombination in Mimulus inferred from population shotgun sequencing.</title>
        <authorList>
            <person name="Hellsten U."/>
            <person name="Wright K.M."/>
            <person name="Jenkins J."/>
            <person name="Shu S."/>
            <person name="Yuan Y."/>
            <person name="Wessler S.R."/>
            <person name="Schmutz J."/>
            <person name="Willis J.H."/>
            <person name="Rokhsar D.S."/>
        </authorList>
    </citation>
    <scope>NUCLEOTIDE SEQUENCE [LARGE SCALE GENOMIC DNA]</scope>
    <source>
        <strain evidence="10">cv. DUN x IM62</strain>
    </source>
</reference>
<keyword evidence="10" id="KW-1185">Reference proteome</keyword>
<feature type="region of interest" description="Disordered" evidence="6">
    <location>
        <begin position="331"/>
        <end position="396"/>
    </location>
</feature>
<feature type="compositionally biased region" description="Basic and acidic residues" evidence="6">
    <location>
        <begin position="78"/>
        <end position="91"/>
    </location>
</feature>
<evidence type="ECO:0000313" key="10">
    <source>
        <dbReference type="Proteomes" id="UP000030748"/>
    </source>
</evidence>
<feature type="domain" description="VIN3-like C-terminal" evidence="8">
    <location>
        <begin position="460"/>
        <end position="533"/>
    </location>
</feature>
<feature type="compositionally biased region" description="Basic and acidic residues" evidence="6">
    <location>
        <begin position="427"/>
        <end position="447"/>
    </location>
</feature>
<dbReference type="Pfam" id="PF07227">
    <property type="entry name" value="PHD_Oberon"/>
    <property type="match status" value="1"/>
</dbReference>
<dbReference type="GO" id="GO:0005634">
    <property type="term" value="C:nucleus"/>
    <property type="evidence" value="ECO:0007669"/>
    <property type="project" value="UniProtKB-SubCell"/>
</dbReference>
<dbReference type="Pfam" id="PF23380">
    <property type="entry name" value="VIN3_C"/>
    <property type="match status" value="1"/>
</dbReference>
<evidence type="ECO:0000256" key="1">
    <source>
        <dbReference type="ARBA" id="ARBA00004123"/>
    </source>
</evidence>
<sequence length="548" mass="61277">MEQKRELVYEVCKWPDSAAEMLQAWTRTEILQLLCAELGKERKYTGLTKSKIIENLLKIVNEKKSNEDVSELQPSLENGERTPKRQRKSDQSNRPIAAECVDDAPDVDLDNPVYCKNSACKAKLNVQDLFCKRCSCCICRNYDDNKDPSLWLICNSDPPFHGVSCGMSCHLECALRHENSGISQDRQDKGLDGSFCCVSCGKVNDLLSFWRKQLVVARDTRRVDILCYRLSLAQKILTGTKHYQNLYRIIDEAVKKLEQDFGPLTGLPVKKARGIVNRLPSGPEIQRLCASAVESLDLMLSNRVSDIPSSDCIALASKLVRFEDISPATNCSTLSNPSSVEDETKEEENRADNYLPSCDADKTATANLTISNGDDFLNPDIKESSNDRTVEDSPTGLECVPYVSPIITPSKDGCGRSKNRPKCGGNSKDKEEEERRDGSSSKKRSGEEEGCGVSNGGIGDKDFEYYVKMVRRLECEGHIETSFRRKFLTWFGLRANSREVRVVKVFIDTFVEDSESLAGQLVDAFSDVVVSDKRCSAVPAGFCMKLWH</sequence>
<dbReference type="InterPro" id="IPR044514">
    <property type="entry name" value="VIN3-like"/>
</dbReference>
<dbReference type="GO" id="GO:0008270">
    <property type="term" value="F:zinc ion binding"/>
    <property type="evidence" value="ECO:0007669"/>
    <property type="project" value="UniProtKB-KW"/>
</dbReference>
<dbReference type="Proteomes" id="UP000030748">
    <property type="component" value="Unassembled WGS sequence"/>
</dbReference>
<dbReference type="PANTHER" id="PTHR46286">
    <property type="entry name" value="VIN3-LIKE PROTEIN 2-RELATED"/>
    <property type="match status" value="1"/>
</dbReference>
<keyword evidence="5" id="KW-0539">Nucleus</keyword>
<dbReference type="InterPro" id="IPR056990">
    <property type="entry name" value="VIN3-like_C"/>
</dbReference>
<dbReference type="GO" id="GO:0040029">
    <property type="term" value="P:epigenetic regulation of gene expression"/>
    <property type="evidence" value="ECO:0007669"/>
    <property type="project" value="InterPro"/>
</dbReference>
<dbReference type="GO" id="GO:0010048">
    <property type="term" value="P:vernalization response"/>
    <property type="evidence" value="ECO:0007669"/>
    <property type="project" value="InterPro"/>
</dbReference>
<evidence type="ECO:0000313" key="9">
    <source>
        <dbReference type="EMBL" id="EYU20904.1"/>
    </source>
</evidence>
<keyword evidence="2" id="KW-0479">Metal-binding</keyword>
<name>A0A022PZH6_ERYGU</name>
<feature type="compositionally biased region" description="Basic and acidic residues" evidence="6">
    <location>
        <begin position="380"/>
        <end position="391"/>
    </location>
</feature>